<dbReference type="AlphaFoldDB" id="A0A7J5ZTB2"/>
<comment type="caution">
    <text evidence="1">The sequence shown here is derived from an EMBL/GenBank/DDBJ whole genome shotgun (WGS) entry which is preliminary data.</text>
</comment>
<proteinExistence type="predicted"/>
<dbReference type="EMBL" id="JAAGNN010000023">
    <property type="protein sequence ID" value="KAF4073643.1"/>
    <property type="molecule type" value="Genomic_DNA"/>
</dbReference>
<accession>A0A7J5ZTB2</accession>
<evidence type="ECO:0000313" key="1">
    <source>
        <dbReference type="EMBL" id="KAF4073643.1"/>
    </source>
</evidence>
<gene>
    <name evidence="1" type="ORF">AMELA_G00245740</name>
</gene>
<sequence length="209" mass="22673">MSRMGGEQKGAWPGLPEHLNPPQLLPASCNGPSSCALCADISEKLIKQVEEMEQVLTQESLDGGLLGLAVLLHLHQAGDQGSDLVALRERGKKISTGQDLGFSSSISSIISVHGFFTRQRHRVSKPCPGWFLLSGGSGLPYLRDVATTGVEMEPEFVDNRNFRLAGSFSCTDTRPTTIRSRQAATRLFFSEDSTSPPLTCLRTSCRRAP</sequence>
<reference evidence="1 2" key="1">
    <citation type="submission" date="2020-02" db="EMBL/GenBank/DDBJ databases">
        <title>A chromosome-scale genome assembly of the black bullhead catfish (Ameiurus melas).</title>
        <authorList>
            <person name="Wen M."/>
            <person name="Zham M."/>
            <person name="Cabau C."/>
            <person name="Klopp C."/>
            <person name="Donnadieu C."/>
            <person name="Roques C."/>
            <person name="Bouchez O."/>
            <person name="Lampietro C."/>
            <person name="Jouanno E."/>
            <person name="Herpin A."/>
            <person name="Louis A."/>
            <person name="Berthelot C."/>
            <person name="Parey E."/>
            <person name="Roest-Crollius H."/>
            <person name="Braasch I."/>
            <person name="Postlethwait J."/>
            <person name="Robinson-Rechavi M."/>
            <person name="Echchiki A."/>
            <person name="Begum T."/>
            <person name="Montfort J."/>
            <person name="Schartl M."/>
            <person name="Bobe J."/>
            <person name="Guiguen Y."/>
        </authorList>
    </citation>
    <scope>NUCLEOTIDE SEQUENCE [LARGE SCALE GENOMIC DNA]</scope>
    <source>
        <strain evidence="1">M_S1</strain>
        <tissue evidence="1">Blood</tissue>
    </source>
</reference>
<name>A0A7J5ZTB2_AMEME</name>
<dbReference type="Proteomes" id="UP000593565">
    <property type="component" value="Unassembled WGS sequence"/>
</dbReference>
<organism evidence="1 2">
    <name type="scientific">Ameiurus melas</name>
    <name type="common">Black bullhead</name>
    <name type="synonym">Silurus melas</name>
    <dbReference type="NCBI Taxonomy" id="219545"/>
    <lineage>
        <taxon>Eukaryota</taxon>
        <taxon>Metazoa</taxon>
        <taxon>Chordata</taxon>
        <taxon>Craniata</taxon>
        <taxon>Vertebrata</taxon>
        <taxon>Euteleostomi</taxon>
        <taxon>Actinopterygii</taxon>
        <taxon>Neopterygii</taxon>
        <taxon>Teleostei</taxon>
        <taxon>Ostariophysi</taxon>
        <taxon>Siluriformes</taxon>
        <taxon>Ictaluridae</taxon>
        <taxon>Ameiurus</taxon>
    </lineage>
</organism>
<keyword evidence="2" id="KW-1185">Reference proteome</keyword>
<protein>
    <submittedName>
        <fullName evidence="1">Uncharacterized protein</fullName>
    </submittedName>
</protein>
<evidence type="ECO:0000313" key="2">
    <source>
        <dbReference type="Proteomes" id="UP000593565"/>
    </source>
</evidence>